<dbReference type="KEGG" id="tad:TRIADDRAFT_62960"/>
<gene>
    <name evidence="1" type="ORF">TRIADDRAFT_62960</name>
</gene>
<dbReference type="InParanoid" id="B3SFG7"/>
<dbReference type="RefSeq" id="XP_002118986.1">
    <property type="nucleotide sequence ID" value="XM_002118950.1"/>
</dbReference>
<protein>
    <submittedName>
        <fullName evidence="1">Uncharacterized protein</fullName>
    </submittedName>
</protein>
<dbReference type="EMBL" id="DS986265">
    <property type="protein sequence ID" value="EDV18527.1"/>
    <property type="molecule type" value="Genomic_DNA"/>
</dbReference>
<name>B3SFG7_TRIAD</name>
<accession>B3SFG7</accession>
<reference evidence="1 2" key="1">
    <citation type="journal article" date="2008" name="Nature">
        <title>The Trichoplax genome and the nature of placozoans.</title>
        <authorList>
            <person name="Srivastava M."/>
            <person name="Begovic E."/>
            <person name="Chapman J."/>
            <person name="Putnam N.H."/>
            <person name="Hellsten U."/>
            <person name="Kawashima T."/>
            <person name="Kuo A."/>
            <person name="Mitros T."/>
            <person name="Salamov A."/>
            <person name="Carpenter M.L."/>
            <person name="Signorovitch A.Y."/>
            <person name="Moreno M.A."/>
            <person name="Kamm K."/>
            <person name="Grimwood J."/>
            <person name="Schmutz J."/>
            <person name="Shapiro H."/>
            <person name="Grigoriev I.V."/>
            <person name="Buss L.W."/>
            <person name="Schierwater B."/>
            <person name="Dellaporta S.L."/>
            <person name="Rokhsar D.S."/>
        </authorList>
    </citation>
    <scope>NUCLEOTIDE SEQUENCE [LARGE SCALE GENOMIC DNA]</scope>
    <source>
        <strain evidence="1 2">Grell-BS-1999</strain>
    </source>
</reference>
<dbReference type="Proteomes" id="UP000009022">
    <property type="component" value="Unassembled WGS sequence"/>
</dbReference>
<proteinExistence type="predicted"/>
<dbReference type="HOGENOM" id="CLU_1483869_0_0_1"/>
<dbReference type="GeneID" id="6760201"/>
<keyword evidence="2" id="KW-1185">Reference proteome</keyword>
<evidence type="ECO:0000313" key="1">
    <source>
        <dbReference type="EMBL" id="EDV18527.1"/>
    </source>
</evidence>
<evidence type="ECO:0000313" key="2">
    <source>
        <dbReference type="Proteomes" id="UP000009022"/>
    </source>
</evidence>
<dbReference type="AlphaFoldDB" id="B3SFG7"/>
<sequence length="182" mass="20884">MENELGQINYRTNALMTQASRGNDSVNCGKYVMMYILFIANIERDNSQESDFVMVSHDNLSSMSNLQKLRDVRDILFTRFQEMMDLDNQANIRKEELILSVSSLSSEDEFEVLDFNSDSSENDSEFSIENIRQNLDQLERFNLIALREIAKDINQIFNSRINNLSYVDKVKNSARGSGGVGK</sequence>
<organism evidence="1 2">
    <name type="scientific">Trichoplax adhaerens</name>
    <name type="common">Trichoplax reptans</name>
    <dbReference type="NCBI Taxonomy" id="10228"/>
    <lineage>
        <taxon>Eukaryota</taxon>
        <taxon>Metazoa</taxon>
        <taxon>Placozoa</taxon>
        <taxon>Uniplacotomia</taxon>
        <taxon>Trichoplacea</taxon>
        <taxon>Trichoplacidae</taxon>
        <taxon>Trichoplax</taxon>
    </lineage>
</organism>
<dbReference type="CTD" id="6760201"/>